<dbReference type="AlphaFoldDB" id="A0A660CF50"/>
<proteinExistence type="predicted"/>
<reference evidence="3 4" key="1">
    <citation type="submission" date="2019-07" db="EMBL/GenBank/DDBJ databases">
        <title>R&amp;d 2014.</title>
        <authorList>
            <person name="Klenk H.-P."/>
        </authorList>
    </citation>
    <scope>NUCLEOTIDE SEQUENCE [LARGE SCALE GENOMIC DNA]</scope>
    <source>
        <strain evidence="3 4">DSM 43194</strain>
    </source>
</reference>
<dbReference type="Gene3D" id="3.40.50.1240">
    <property type="entry name" value="Phosphoglycerate mutase-like"/>
    <property type="match status" value="1"/>
</dbReference>
<dbReference type="CDD" id="cd07067">
    <property type="entry name" value="HP_PGM_like"/>
    <property type="match status" value="1"/>
</dbReference>
<sequence>MSEHTLLLIRHGQTEWSATGKHTSHTDVPLTGVGERQAHAAGRTYAVLHRGTDPALVLTSPRVRARRTAELAGIPVDEQSGDLAEWDYGDYEGVTTDEIHRTVPDWSLWTDGAPGGETPQQVGERADRVLERARAALSDGDVVLVGHGHFSRVLIARWLGLDVPFGERFRVDPASISVLGHERGAPQIRHLNVPPA</sequence>
<gene>
    <name evidence="3" type="ORF">JD82_02343</name>
</gene>
<evidence type="ECO:0000313" key="4">
    <source>
        <dbReference type="Proteomes" id="UP000317303"/>
    </source>
</evidence>
<dbReference type="Pfam" id="PF00300">
    <property type="entry name" value="His_Phos_1"/>
    <property type="match status" value="1"/>
</dbReference>
<dbReference type="InterPro" id="IPR050275">
    <property type="entry name" value="PGM_Phosphatase"/>
</dbReference>
<dbReference type="InterPro" id="IPR013078">
    <property type="entry name" value="His_Pase_superF_clade-1"/>
</dbReference>
<dbReference type="InterPro" id="IPR029033">
    <property type="entry name" value="His_PPase_superfam"/>
</dbReference>
<dbReference type="Proteomes" id="UP000317303">
    <property type="component" value="Unassembled WGS sequence"/>
</dbReference>
<name>A0A660CF50_9PSEU</name>
<dbReference type="SMART" id="SM00855">
    <property type="entry name" value="PGAM"/>
    <property type="match status" value="1"/>
</dbReference>
<evidence type="ECO:0000256" key="1">
    <source>
        <dbReference type="PIRSR" id="PIRSR613078-1"/>
    </source>
</evidence>
<feature type="active site" description="Tele-phosphohistidine intermediate" evidence="1">
    <location>
        <position position="11"/>
    </location>
</feature>
<dbReference type="GO" id="GO:0070297">
    <property type="term" value="P:regulation of phosphorelay signal transduction system"/>
    <property type="evidence" value="ECO:0007669"/>
    <property type="project" value="TreeGrafter"/>
</dbReference>
<accession>A0A660CF50</accession>
<feature type="active site" description="Proton donor/acceptor" evidence="1">
    <location>
        <position position="85"/>
    </location>
</feature>
<keyword evidence="4" id="KW-1185">Reference proteome</keyword>
<comment type="caution">
    <text evidence="3">The sequence shown here is derived from an EMBL/GenBank/DDBJ whole genome shotgun (WGS) entry which is preliminary data.</text>
</comment>
<evidence type="ECO:0000313" key="3">
    <source>
        <dbReference type="EMBL" id="TWH20497.1"/>
    </source>
</evidence>
<dbReference type="RefSeq" id="WP_030534246.1">
    <property type="nucleotide sequence ID" value="NZ_JOIJ01000027.1"/>
</dbReference>
<dbReference type="SUPFAM" id="SSF53254">
    <property type="entry name" value="Phosphoglycerate mutase-like"/>
    <property type="match status" value="1"/>
</dbReference>
<dbReference type="EMBL" id="VLJV01000001">
    <property type="protein sequence ID" value="TWH20497.1"/>
    <property type="molecule type" value="Genomic_DNA"/>
</dbReference>
<organism evidence="3 4">
    <name type="scientific">Prauserella rugosa</name>
    <dbReference type="NCBI Taxonomy" id="43354"/>
    <lineage>
        <taxon>Bacteria</taxon>
        <taxon>Bacillati</taxon>
        <taxon>Actinomycetota</taxon>
        <taxon>Actinomycetes</taxon>
        <taxon>Pseudonocardiales</taxon>
        <taxon>Pseudonocardiaceae</taxon>
        <taxon>Prauserella</taxon>
    </lineage>
</organism>
<evidence type="ECO:0000256" key="2">
    <source>
        <dbReference type="PIRSR" id="PIRSR613078-2"/>
    </source>
</evidence>
<feature type="binding site" evidence="2">
    <location>
        <begin position="85"/>
        <end position="88"/>
    </location>
    <ligand>
        <name>substrate</name>
    </ligand>
</feature>
<dbReference type="NCBIfam" id="NF009993">
    <property type="entry name" value="PRK13462.1"/>
    <property type="match status" value="1"/>
</dbReference>
<dbReference type="GO" id="GO:0101006">
    <property type="term" value="F:protein histidine phosphatase activity"/>
    <property type="evidence" value="ECO:0007669"/>
    <property type="project" value="TreeGrafter"/>
</dbReference>
<dbReference type="PANTHER" id="PTHR48100">
    <property type="entry name" value="BROAD-SPECIFICITY PHOSPHATASE YOR283W-RELATED"/>
    <property type="match status" value="1"/>
</dbReference>
<dbReference type="OrthoDB" id="4697614at2"/>
<feature type="binding site" evidence="2">
    <location>
        <position position="64"/>
    </location>
    <ligand>
        <name>substrate</name>
    </ligand>
</feature>
<dbReference type="PANTHER" id="PTHR48100:SF15">
    <property type="entry name" value="SEDOHEPTULOSE 1,7-BISPHOSPHATASE"/>
    <property type="match status" value="1"/>
</dbReference>
<protein>
    <submittedName>
        <fullName evidence="3">Putative phosphoglycerate mutase</fullName>
    </submittedName>
</protein>